<dbReference type="Proteomes" id="UP000831768">
    <property type="component" value="Plasmid unnamed2"/>
</dbReference>
<name>A0A8U0A6R6_9EURY</name>
<geneLocation type="plasmid" evidence="2 3">
    <name>unnamed2</name>
</geneLocation>
<keyword evidence="3" id="KW-1185">Reference proteome</keyword>
<dbReference type="Pfam" id="PF18545">
    <property type="entry name" value="HalOD1"/>
    <property type="match status" value="1"/>
</dbReference>
<keyword evidence="2" id="KW-0614">Plasmid</keyword>
<dbReference type="EMBL" id="CP096021">
    <property type="protein sequence ID" value="UPM44825.1"/>
    <property type="molecule type" value="Genomic_DNA"/>
</dbReference>
<reference evidence="2" key="1">
    <citation type="submission" date="2022-04" db="EMBL/GenBank/DDBJ databases">
        <title>Halocatena sp. nov., isolated from a salt lake.</title>
        <authorList>
            <person name="Cui H.-L."/>
        </authorList>
    </citation>
    <scope>NUCLEOTIDE SEQUENCE</scope>
    <source>
        <strain evidence="2">AD-1</strain>
        <plasmid evidence="2">unnamed2</plasmid>
    </source>
</reference>
<accession>A0A8U0A6R6</accession>
<evidence type="ECO:0000313" key="2">
    <source>
        <dbReference type="EMBL" id="UPM44825.1"/>
    </source>
</evidence>
<feature type="domain" description="Halobacterial output" evidence="1">
    <location>
        <begin position="10"/>
        <end position="79"/>
    </location>
</feature>
<dbReference type="GeneID" id="71929513"/>
<sequence>MSPSPPRSVDESLSRNVIEAVATEMNIHPTELSEPLYEVLNPDALDVLFVDRDGTDGKVTFNYCGYSITVTAEGDVSVEA</sequence>
<dbReference type="KEGG" id="haad:MW046_15660"/>
<organism evidence="2 3">
    <name type="scientific">Halocatena salina</name>
    <dbReference type="NCBI Taxonomy" id="2934340"/>
    <lineage>
        <taxon>Archaea</taxon>
        <taxon>Methanobacteriati</taxon>
        <taxon>Methanobacteriota</taxon>
        <taxon>Stenosarchaea group</taxon>
        <taxon>Halobacteria</taxon>
        <taxon>Halobacteriales</taxon>
        <taxon>Natronomonadaceae</taxon>
        <taxon>Halocatena</taxon>
    </lineage>
</organism>
<proteinExistence type="predicted"/>
<dbReference type="RefSeq" id="WP_247995479.1">
    <property type="nucleotide sequence ID" value="NZ_CP096021.1"/>
</dbReference>
<dbReference type="AlphaFoldDB" id="A0A8U0A6R6"/>
<dbReference type="InterPro" id="IPR040624">
    <property type="entry name" value="HalOD1"/>
</dbReference>
<evidence type="ECO:0000259" key="1">
    <source>
        <dbReference type="Pfam" id="PF18545"/>
    </source>
</evidence>
<evidence type="ECO:0000313" key="3">
    <source>
        <dbReference type="Proteomes" id="UP000831768"/>
    </source>
</evidence>
<protein>
    <recommendedName>
        <fullName evidence="1">Halobacterial output domain-containing protein</fullName>
    </recommendedName>
</protein>
<gene>
    <name evidence="2" type="ORF">MW046_15660</name>
</gene>